<keyword evidence="1" id="KW-0472">Membrane</keyword>
<dbReference type="EMBL" id="CP030759">
    <property type="protein sequence ID" value="AXA35002.1"/>
    <property type="molecule type" value="Genomic_DNA"/>
</dbReference>
<feature type="transmembrane region" description="Helical" evidence="1">
    <location>
        <begin position="12"/>
        <end position="34"/>
    </location>
</feature>
<protein>
    <submittedName>
        <fullName evidence="2">Uncharacterized protein</fullName>
    </submittedName>
</protein>
<evidence type="ECO:0000313" key="2">
    <source>
        <dbReference type="EMBL" id="AXA35002.1"/>
    </source>
</evidence>
<evidence type="ECO:0000313" key="3">
    <source>
        <dbReference type="Proteomes" id="UP000262583"/>
    </source>
</evidence>
<proteinExistence type="predicted"/>
<accession>A0A2Z4Y2P0</accession>
<dbReference type="AlphaFoldDB" id="A0A2Z4Y2P0"/>
<organism evidence="2 3">
    <name type="scientific">Sumerlaea chitinivorans</name>
    <dbReference type="NCBI Taxonomy" id="2250252"/>
    <lineage>
        <taxon>Bacteria</taxon>
        <taxon>Candidatus Sumerlaeota</taxon>
        <taxon>Candidatus Sumerlaeia</taxon>
        <taxon>Candidatus Sumerlaeales</taxon>
        <taxon>Candidatus Sumerlaeaceae</taxon>
        <taxon>Candidatus Sumerlaea</taxon>
    </lineage>
</organism>
<reference evidence="2 3" key="1">
    <citation type="submission" date="2018-05" db="EMBL/GenBank/DDBJ databases">
        <title>A metagenomic window into the 2 km-deep terrestrial subsurface aquifer revealed taxonomically and functionally diverse microbial community comprising novel uncultured bacterial lineages.</title>
        <authorList>
            <person name="Kadnikov V.V."/>
            <person name="Mardanov A.V."/>
            <person name="Beletsky A.V."/>
            <person name="Banks D."/>
            <person name="Pimenov N.V."/>
            <person name="Frank Y.A."/>
            <person name="Karnachuk O.V."/>
            <person name="Ravin N.V."/>
        </authorList>
    </citation>
    <scope>NUCLEOTIDE SEQUENCE [LARGE SCALE GENOMIC DNA]</scope>
    <source>
        <strain evidence="2">BY</strain>
    </source>
</reference>
<gene>
    <name evidence="2" type="ORF">BRCON_0225</name>
</gene>
<dbReference type="KEGG" id="schv:BRCON_0225"/>
<evidence type="ECO:0000256" key="1">
    <source>
        <dbReference type="SAM" id="Phobius"/>
    </source>
</evidence>
<sequence length="41" mass="4579">MIYRAMNTTERWMARLIVATASACAVGVAVYVVIVENMNIF</sequence>
<keyword evidence="1" id="KW-1133">Transmembrane helix</keyword>
<dbReference type="Proteomes" id="UP000262583">
    <property type="component" value="Chromosome"/>
</dbReference>
<name>A0A2Z4Y2P0_SUMC1</name>
<keyword evidence="1" id="KW-0812">Transmembrane</keyword>